<protein>
    <submittedName>
        <fullName evidence="1">Uncharacterized protein</fullName>
    </submittedName>
</protein>
<sequence>MGDPLEFSTFLQLIAALPLVRKLDIAEITLQDYPYDVLEKTDSLVTPFKSRIEDLRMYIDTEVYRSSLPAIEYVVLRIQSLRRVHLSKDAVLAARVIAKLLEPSYPHLAELCIENAN</sequence>
<dbReference type="EMBL" id="JANBUM010000248">
    <property type="protein sequence ID" value="KAJ2780469.1"/>
    <property type="molecule type" value="Genomic_DNA"/>
</dbReference>
<reference evidence="1" key="1">
    <citation type="submission" date="2022-07" db="EMBL/GenBank/DDBJ databases">
        <title>Phylogenomic reconstructions and comparative analyses of Kickxellomycotina fungi.</title>
        <authorList>
            <person name="Reynolds N.K."/>
            <person name="Stajich J.E."/>
            <person name="Barry K."/>
            <person name="Grigoriev I.V."/>
            <person name="Crous P."/>
            <person name="Smith M.E."/>
        </authorList>
    </citation>
    <scope>NUCLEOTIDE SEQUENCE</scope>
    <source>
        <strain evidence="1">BCRC 34489</strain>
    </source>
</reference>
<dbReference type="Proteomes" id="UP001140172">
    <property type="component" value="Unassembled WGS sequence"/>
</dbReference>
<dbReference type="OrthoDB" id="5572186at2759"/>
<accession>A0A9W8LHA6</accession>
<gene>
    <name evidence="1" type="ORF">GGI15_003526</name>
</gene>
<comment type="caution">
    <text evidence="1">The sequence shown here is derived from an EMBL/GenBank/DDBJ whole genome shotgun (WGS) entry which is preliminary data.</text>
</comment>
<proteinExistence type="predicted"/>
<name>A0A9W8LHA6_9FUNG</name>
<evidence type="ECO:0000313" key="2">
    <source>
        <dbReference type="Proteomes" id="UP001140172"/>
    </source>
</evidence>
<keyword evidence="2" id="KW-1185">Reference proteome</keyword>
<dbReference type="AlphaFoldDB" id="A0A9W8LHA6"/>
<evidence type="ECO:0000313" key="1">
    <source>
        <dbReference type="EMBL" id="KAJ2780469.1"/>
    </source>
</evidence>
<organism evidence="1 2">
    <name type="scientific">Coemansia interrupta</name>
    <dbReference type="NCBI Taxonomy" id="1126814"/>
    <lineage>
        <taxon>Eukaryota</taxon>
        <taxon>Fungi</taxon>
        <taxon>Fungi incertae sedis</taxon>
        <taxon>Zoopagomycota</taxon>
        <taxon>Kickxellomycotina</taxon>
        <taxon>Kickxellomycetes</taxon>
        <taxon>Kickxellales</taxon>
        <taxon>Kickxellaceae</taxon>
        <taxon>Coemansia</taxon>
    </lineage>
</organism>